<accession>A0A0K2TPY0</accession>
<dbReference type="AlphaFoldDB" id="A0A0K2TPY0"/>
<sequence length="48" mass="5798">MFCQKKKSNDCVAFLFFLFFCDINFALNMDFSHFIIDVFSHNYPLQSY</sequence>
<evidence type="ECO:0000313" key="1">
    <source>
        <dbReference type="EMBL" id="CDW27451.1"/>
    </source>
</evidence>
<protein>
    <submittedName>
        <fullName evidence="1">Uncharacterized protein</fullName>
    </submittedName>
</protein>
<proteinExistence type="predicted"/>
<dbReference type="EMBL" id="HACA01010090">
    <property type="protein sequence ID" value="CDW27451.1"/>
    <property type="molecule type" value="Transcribed_RNA"/>
</dbReference>
<reference evidence="1" key="1">
    <citation type="submission" date="2014-05" db="EMBL/GenBank/DDBJ databases">
        <authorList>
            <person name="Chronopoulou M."/>
        </authorList>
    </citation>
    <scope>NUCLEOTIDE SEQUENCE</scope>
    <source>
        <tissue evidence="1">Whole organism</tissue>
    </source>
</reference>
<name>A0A0K2TPY0_LEPSM</name>
<organism evidence="1">
    <name type="scientific">Lepeophtheirus salmonis</name>
    <name type="common">Salmon louse</name>
    <name type="synonym">Caligus salmonis</name>
    <dbReference type="NCBI Taxonomy" id="72036"/>
    <lineage>
        <taxon>Eukaryota</taxon>
        <taxon>Metazoa</taxon>
        <taxon>Ecdysozoa</taxon>
        <taxon>Arthropoda</taxon>
        <taxon>Crustacea</taxon>
        <taxon>Multicrustacea</taxon>
        <taxon>Hexanauplia</taxon>
        <taxon>Copepoda</taxon>
        <taxon>Siphonostomatoida</taxon>
        <taxon>Caligidae</taxon>
        <taxon>Lepeophtheirus</taxon>
    </lineage>
</organism>